<reference evidence="1" key="1">
    <citation type="journal article" date="2021" name="Proc. Natl. Acad. Sci. U.S.A.">
        <title>A Catalog of Tens of Thousands of Viruses from Human Metagenomes Reveals Hidden Associations with Chronic Diseases.</title>
        <authorList>
            <person name="Tisza M.J."/>
            <person name="Buck C.B."/>
        </authorList>
    </citation>
    <scope>NUCLEOTIDE SEQUENCE</scope>
    <source>
        <strain evidence="1">CtfW121</strain>
    </source>
</reference>
<sequence length="75" mass="8984">MKTYVTLAVEKYTGRKVFIEMEYPTKKAFINELYANGYHPYRGVVEERAIYSEWLDTTNGTIEELREIKRKRCNK</sequence>
<accession>A0A8S5N9G0</accession>
<protein>
    <submittedName>
        <fullName evidence="1">Uncharacterized protein</fullName>
    </submittedName>
</protein>
<organism evidence="1">
    <name type="scientific">Siphoviridae sp. ctfW121</name>
    <dbReference type="NCBI Taxonomy" id="2826413"/>
    <lineage>
        <taxon>Viruses</taxon>
        <taxon>Duplodnaviria</taxon>
        <taxon>Heunggongvirae</taxon>
        <taxon>Uroviricota</taxon>
        <taxon>Caudoviricetes</taxon>
    </lineage>
</organism>
<proteinExistence type="predicted"/>
<evidence type="ECO:0000313" key="1">
    <source>
        <dbReference type="EMBL" id="DAD90882.1"/>
    </source>
</evidence>
<name>A0A8S5N9G0_9CAUD</name>
<dbReference type="EMBL" id="BK015096">
    <property type="protein sequence ID" value="DAD90882.1"/>
    <property type="molecule type" value="Genomic_DNA"/>
</dbReference>